<keyword evidence="2" id="KW-1185">Reference proteome</keyword>
<protein>
    <submittedName>
        <fullName evidence="1">Uncharacterized protein</fullName>
    </submittedName>
</protein>
<dbReference type="EMBL" id="BAABLD010000005">
    <property type="protein sequence ID" value="GAA5162192.1"/>
    <property type="molecule type" value="Genomic_DNA"/>
</dbReference>
<dbReference type="RefSeq" id="WP_345532030.1">
    <property type="nucleotide sequence ID" value="NZ_BAABLD010000005.1"/>
</dbReference>
<evidence type="ECO:0000313" key="1">
    <source>
        <dbReference type="EMBL" id="GAA5162192.1"/>
    </source>
</evidence>
<gene>
    <name evidence="1" type="ORF">GCM10025770_12640</name>
</gene>
<dbReference type="Proteomes" id="UP001500547">
    <property type="component" value="Unassembled WGS sequence"/>
</dbReference>
<organism evidence="1 2">
    <name type="scientific">Viridibacterium curvum</name>
    <dbReference type="NCBI Taxonomy" id="1101404"/>
    <lineage>
        <taxon>Bacteria</taxon>
        <taxon>Pseudomonadati</taxon>
        <taxon>Pseudomonadota</taxon>
        <taxon>Betaproteobacteria</taxon>
        <taxon>Rhodocyclales</taxon>
        <taxon>Rhodocyclaceae</taxon>
        <taxon>Viridibacterium</taxon>
    </lineage>
</organism>
<proteinExistence type="predicted"/>
<name>A0ABP9QI44_9RHOO</name>
<evidence type="ECO:0000313" key="2">
    <source>
        <dbReference type="Proteomes" id="UP001500547"/>
    </source>
</evidence>
<sequence>MKDSIAVPLPLSMSASEAAAWYRAMVPLIPDLPVGAYSGDNEHELAYSKFSAYWATKSMLRLAAAHSLIEQTIAEEFLTKFKLHSAAEYIGRAYVLGEGKYVFSYAMDMLKDVPEHEKRLFPGTIGESIGLEYQAADGIYVVTEDGWMKKDAQSQR</sequence>
<reference evidence="2" key="1">
    <citation type="journal article" date="2019" name="Int. J. Syst. Evol. Microbiol.">
        <title>The Global Catalogue of Microorganisms (GCM) 10K type strain sequencing project: providing services to taxonomists for standard genome sequencing and annotation.</title>
        <authorList>
            <consortium name="The Broad Institute Genomics Platform"/>
            <consortium name="The Broad Institute Genome Sequencing Center for Infectious Disease"/>
            <person name="Wu L."/>
            <person name="Ma J."/>
        </authorList>
    </citation>
    <scope>NUCLEOTIDE SEQUENCE [LARGE SCALE GENOMIC DNA]</scope>
    <source>
        <strain evidence="2">JCM 18715</strain>
    </source>
</reference>
<accession>A0ABP9QI44</accession>
<comment type="caution">
    <text evidence="1">The sequence shown here is derived from an EMBL/GenBank/DDBJ whole genome shotgun (WGS) entry which is preliminary data.</text>
</comment>